<organism evidence="1">
    <name type="scientific">Myoviridae sp. ct1ba2</name>
    <dbReference type="NCBI Taxonomy" id="2827654"/>
    <lineage>
        <taxon>Viruses</taxon>
        <taxon>Duplodnaviria</taxon>
        <taxon>Heunggongvirae</taxon>
        <taxon>Uroviricota</taxon>
        <taxon>Caudoviricetes</taxon>
    </lineage>
</organism>
<reference evidence="1" key="1">
    <citation type="journal article" date="2021" name="Proc. Natl. Acad. Sci. U.S.A.">
        <title>A Catalog of Tens of Thousands of Viruses from Human Metagenomes Reveals Hidden Associations with Chronic Diseases.</title>
        <authorList>
            <person name="Tisza M.J."/>
            <person name="Buck C.B."/>
        </authorList>
    </citation>
    <scope>NUCLEOTIDE SEQUENCE</scope>
    <source>
        <strain evidence="1">Ct1ba2</strain>
    </source>
</reference>
<evidence type="ECO:0000313" key="1">
    <source>
        <dbReference type="EMBL" id="DAF46535.1"/>
    </source>
</evidence>
<name>A0A8S5S787_9CAUD</name>
<proteinExistence type="predicted"/>
<sequence>MAIQINIEDGDIEYEISKMLNDYSDDIKEKTHRLAQKTALDGAKKLKGKGNGRWIKYNGGWGITKKGEAYIIHNKKYYQLTHLLEFGHISANQYGRYSTRVRAYPHIAPVEKEVNQKFEQEVKKIIESAE</sequence>
<accession>A0A8S5S787</accession>
<dbReference type="EMBL" id="BK032540">
    <property type="protein sequence ID" value="DAF46535.1"/>
    <property type="molecule type" value="Genomic_DNA"/>
</dbReference>
<protein>
    <submittedName>
        <fullName evidence="1">Putative tail component</fullName>
    </submittedName>
</protein>